<dbReference type="Proteomes" id="UP001431776">
    <property type="component" value="Unassembled WGS sequence"/>
</dbReference>
<organism evidence="1 2">
    <name type="scientific">Anaerobaca lacustris</name>
    <dbReference type="NCBI Taxonomy" id="3044600"/>
    <lineage>
        <taxon>Bacteria</taxon>
        <taxon>Pseudomonadati</taxon>
        <taxon>Planctomycetota</taxon>
        <taxon>Phycisphaerae</taxon>
        <taxon>Sedimentisphaerales</taxon>
        <taxon>Anaerobacaceae</taxon>
        <taxon>Anaerobaca</taxon>
    </lineage>
</organism>
<evidence type="ECO:0000313" key="2">
    <source>
        <dbReference type="Proteomes" id="UP001431776"/>
    </source>
</evidence>
<dbReference type="EMBL" id="JASCXX010000035">
    <property type="protein sequence ID" value="MDI6451421.1"/>
    <property type="molecule type" value="Genomic_DNA"/>
</dbReference>
<accession>A0AAW6U5P6</accession>
<comment type="caution">
    <text evidence="1">The sequence shown here is derived from an EMBL/GenBank/DDBJ whole genome shotgun (WGS) entry which is preliminary data.</text>
</comment>
<evidence type="ECO:0000313" key="1">
    <source>
        <dbReference type="EMBL" id="MDI6451421.1"/>
    </source>
</evidence>
<proteinExistence type="predicted"/>
<dbReference type="AlphaFoldDB" id="A0AAW6U5P6"/>
<dbReference type="RefSeq" id="WP_349246836.1">
    <property type="nucleotide sequence ID" value="NZ_JASCXX010000035.1"/>
</dbReference>
<sequence length="106" mass="11939">MKTGLGGKEHLIALDFSADYQPREAVREALDAGRTVACFNGMLCAHRSVLELLMASLVDVSMKEMGDDNDPLRQVCGTAWNRRSPEQLRHVHMWPWPRAAMSYLIP</sequence>
<name>A0AAW6U5P6_9BACT</name>
<reference evidence="1" key="1">
    <citation type="submission" date="2023-05" db="EMBL/GenBank/DDBJ databases">
        <title>Anaerotaeda fermentans gen. nov., sp. nov., a novel anaerobic planctomycete of the new family within the order Sedimentisphaerales isolated from Taman Peninsula, Russia.</title>
        <authorList>
            <person name="Khomyakova M.A."/>
            <person name="Merkel A.Y."/>
            <person name="Slobodkin A.I."/>
        </authorList>
    </citation>
    <scope>NUCLEOTIDE SEQUENCE</scope>
    <source>
        <strain evidence="1">M17dextr</strain>
    </source>
</reference>
<protein>
    <submittedName>
        <fullName evidence="1">Uncharacterized protein</fullName>
    </submittedName>
</protein>
<gene>
    <name evidence="1" type="ORF">QJ522_20330</name>
</gene>
<keyword evidence="2" id="KW-1185">Reference proteome</keyword>